<evidence type="ECO:0000313" key="3">
    <source>
        <dbReference type="Proteomes" id="UP000824023"/>
    </source>
</evidence>
<dbReference type="Pfam" id="PF22551">
    <property type="entry name" value="TY-Chap1"/>
    <property type="match status" value="1"/>
</dbReference>
<dbReference type="InterPro" id="IPR054343">
    <property type="entry name" value="TY-Chap_M"/>
</dbReference>
<reference evidence="2" key="1">
    <citation type="journal article" date="2021" name="PeerJ">
        <title>Extensive microbial diversity within the chicken gut microbiome revealed by metagenomics and culture.</title>
        <authorList>
            <person name="Gilroy R."/>
            <person name="Ravi A."/>
            <person name="Getino M."/>
            <person name="Pursley I."/>
            <person name="Horton D.L."/>
            <person name="Alikhan N.F."/>
            <person name="Baker D."/>
            <person name="Gharbi K."/>
            <person name="Hall N."/>
            <person name="Watson M."/>
            <person name="Adriaenssens E.M."/>
            <person name="Foster-Nyarko E."/>
            <person name="Jarju S."/>
            <person name="Secka A."/>
            <person name="Antonio M."/>
            <person name="Oren A."/>
            <person name="Chaudhuri R.R."/>
            <person name="La Ragione R."/>
            <person name="Hildebrand F."/>
            <person name="Pallen M.J."/>
        </authorList>
    </citation>
    <scope>NUCLEOTIDE SEQUENCE</scope>
    <source>
        <strain evidence="2">ChiHjej12B11-24981</strain>
    </source>
</reference>
<protein>
    <recommendedName>
        <fullName evidence="1">TY-Chap central domain-containing protein</fullName>
    </recommendedName>
</protein>
<feature type="domain" description="TY-Chap central" evidence="1">
    <location>
        <begin position="59"/>
        <end position="164"/>
    </location>
</feature>
<dbReference type="Gene3D" id="3.30.1460.10">
    <property type="match status" value="1"/>
</dbReference>
<dbReference type="EMBL" id="DXCK01000062">
    <property type="protein sequence ID" value="HIZ01466.1"/>
    <property type="molecule type" value="Genomic_DNA"/>
</dbReference>
<dbReference type="SUPFAM" id="SSF69635">
    <property type="entry name" value="Type III secretory system chaperone-like"/>
    <property type="match status" value="1"/>
</dbReference>
<gene>
    <name evidence="2" type="ORF">H9819_04325</name>
</gene>
<reference evidence="2" key="2">
    <citation type="submission" date="2021-04" db="EMBL/GenBank/DDBJ databases">
        <authorList>
            <person name="Gilroy R."/>
        </authorList>
    </citation>
    <scope>NUCLEOTIDE SEQUENCE</scope>
    <source>
        <strain evidence="2">ChiHjej12B11-24981</strain>
    </source>
</reference>
<dbReference type="AlphaFoldDB" id="A0A9D2A4W2"/>
<proteinExistence type="predicted"/>
<sequence length="449" mass="51207">MKKTLPFIPPVDDACRRPLRREIYEQSVELYDNEQYVESFHRLLDYMNDGFRTQYGNADGTEFRIPHGSIVVHIRLSPEAFDVEADFLNLPEKNRVAMLRQVADLNINKLLLAGFVKEGDRLKMRYSMPPGQSHPHKMYELLQNICEIGDRYDDEFCTKFGATRCYEPQVTPYPAELLDRLYDALQTLGRETLQALDEYNAMRAYGYSWNVLDTTFYQIAYFAHPQGQLSNDLERAIDGMDAERPVEELVAKGTDFLKKLLATPKEQLAADLYFVDKLVSGRRNPSLQNVQEIFGNVNEEARAAIQGGNYERAAVRLLYIFYETYYYNDLPAEIAARLTRALQEAGGQPIERAAEILYDAMDDVMEGNLDDTPLFDTSALQGNPAAQQMMEQAAAAAQAMQQKMQQQMAGEDMAQLQQQMADALAGGDMQEYARLAAEMQQRMMKNLFS</sequence>
<comment type="caution">
    <text evidence="2">The sequence shown here is derived from an EMBL/GenBank/DDBJ whole genome shotgun (WGS) entry which is preliminary data.</text>
</comment>
<evidence type="ECO:0000313" key="2">
    <source>
        <dbReference type="EMBL" id="HIZ01466.1"/>
    </source>
</evidence>
<name>A0A9D2A4W2_9BACE</name>
<organism evidence="2 3">
    <name type="scientific">Candidatus Bacteroides merdipullorum</name>
    <dbReference type="NCBI Taxonomy" id="2838474"/>
    <lineage>
        <taxon>Bacteria</taxon>
        <taxon>Pseudomonadati</taxon>
        <taxon>Bacteroidota</taxon>
        <taxon>Bacteroidia</taxon>
        <taxon>Bacteroidales</taxon>
        <taxon>Bacteroidaceae</taxon>
        <taxon>Bacteroides</taxon>
    </lineage>
</organism>
<accession>A0A9D2A4W2</accession>
<evidence type="ECO:0000259" key="1">
    <source>
        <dbReference type="Pfam" id="PF22551"/>
    </source>
</evidence>
<dbReference type="Proteomes" id="UP000824023">
    <property type="component" value="Unassembled WGS sequence"/>
</dbReference>